<protein>
    <recommendedName>
        <fullName evidence="3">Cytokinin riboside 5'-monophosphate phosphoribohydrolase</fullName>
        <ecNumber evidence="3">3.2.2.n1</ecNumber>
    </recommendedName>
</protein>
<evidence type="ECO:0000256" key="1">
    <source>
        <dbReference type="ARBA" id="ARBA00000274"/>
    </source>
</evidence>
<dbReference type="RefSeq" id="WP_182458823.1">
    <property type="nucleotide sequence ID" value="NZ_CP059732.1"/>
</dbReference>
<dbReference type="PANTHER" id="PTHR31223">
    <property type="entry name" value="LOG FAMILY PROTEIN YJL055W"/>
    <property type="match status" value="1"/>
</dbReference>
<dbReference type="GO" id="GO:0009691">
    <property type="term" value="P:cytokinin biosynthetic process"/>
    <property type="evidence" value="ECO:0007669"/>
    <property type="project" value="UniProtKB-UniRule"/>
</dbReference>
<keyword evidence="3" id="KW-0203">Cytokinin biosynthesis</keyword>
<dbReference type="SUPFAM" id="SSF102405">
    <property type="entry name" value="MCP/YpsA-like"/>
    <property type="match status" value="1"/>
</dbReference>
<keyword evidence="5" id="KW-1185">Reference proteome</keyword>
<comment type="similarity">
    <text evidence="2 3">Belongs to the LOG family.</text>
</comment>
<dbReference type="AlphaFoldDB" id="A0A7G5GRP9"/>
<evidence type="ECO:0000313" key="4">
    <source>
        <dbReference type="EMBL" id="QMW01541.1"/>
    </source>
</evidence>
<name>A0A7G5GRP9_9BACT</name>
<sequence>MSLQVCVYCASSNQVAPIYFEAVDQLAINLVNHQATVIYGGGGIGLMGRLADSVLSRGGRIVGIMPEFMRTVEWAHKGVNEFRFVDDMHERKKAFLDGTDALIALPGGCGTLEELLEAITLKRLGLFTKPILILNTNRFYDPLIAMLERCIDENFMAPVHRQMWTVIDNPSQAIEAIQQAPIWDAEAIKFATLA</sequence>
<proteinExistence type="inferred from homology"/>
<comment type="catalytic activity">
    <reaction evidence="1">
        <text>AMP + H2O = D-ribose 5-phosphate + adenine</text>
        <dbReference type="Rhea" id="RHEA:20129"/>
        <dbReference type="ChEBI" id="CHEBI:15377"/>
        <dbReference type="ChEBI" id="CHEBI:16708"/>
        <dbReference type="ChEBI" id="CHEBI:78346"/>
        <dbReference type="ChEBI" id="CHEBI:456215"/>
        <dbReference type="EC" id="3.2.2.4"/>
    </reaction>
</comment>
<organism evidence="4 5">
    <name type="scientific">Spirosoma foliorum</name>
    <dbReference type="NCBI Taxonomy" id="2710596"/>
    <lineage>
        <taxon>Bacteria</taxon>
        <taxon>Pseudomonadati</taxon>
        <taxon>Bacteroidota</taxon>
        <taxon>Cytophagia</taxon>
        <taxon>Cytophagales</taxon>
        <taxon>Cytophagaceae</taxon>
        <taxon>Spirosoma</taxon>
    </lineage>
</organism>
<dbReference type="EC" id="3.2.2.n1" evidence="3"/>
<dbReference type="Proteomes" id="UP000515369">
    <property type="component" value="Chromosome"/>
</dbReference>
<evidence type="ECO:0000256" key="3">
    <source>
        <dbReference type="RuleBase" id="RU363015"/>
    </source>
</evidence>
<dbReference type="Pfam" id="PF03641">
    <property type="entry name" value="Lysine_decarbox"/>
    <property type="match status" value="1"/>
</dbReference>
<keyword evidence="3" id="KW-0378">Hydrolase</keyword>
<evidence type="ECO:0000313" key="5">
    <source>
        <dbReference type="Proteomes" id="UP000515369"/>
    </source>
</evidence>
<dbReference type="InterPro" id="IPR031100">
    <property type="entry name" value="LOG_fam"/>
</dbReference>
<accession>A0A7G5GRP9</accession>
<dbReference type="InterPro" id="IPR005269">
    <property type="entry name" value="LOG"/>
</dbReference>
<dbReference type="GO" id="GO:0005829">
    <property type="term" value="C:cytosol"/>
    <property type="evidence" value="ECO:0007669"/>
    <property type="project" value="TreeGrafter"/>
</dbReference>
<gene>
    <name evidence="4" type="ORF">H3H32_26820</name>
</gene>
<dbReference type="PANTHER" id="PTHR31223:SF70">
    <property type="entry name" value="LOG FAMILY PROTEIN YJL055W"/>
    <property type="match status" value="1"/>
</dbReference>
<dbReference type="EMBL" id="CP059732">
    <property type="protein sequence ID" value="QMW01541.1"/>
    <property type="molecule type" value="Genomic_DNA"/>
</dbReference>
<dbReference type="NCBIfam" id="TIGR00730">
    <property type="entry name" value="Rossman fold protein, TIGR00730 family"/>
    <property type="match status" value="1"/>
</dbReference>
<dbReference type="Gene3D" id="3.40.50.450">
    <property type="match status" value="1"/>
</dbReference>
<dbReference type="KEGG" id="sfol:H3H32_26820"/>
<reference evidence="4 5" key="1">
    <citation type="submission" date="2020-07" db="EMBL/GenBank/DDBJ databases">
        <title>Spirosoma foliorum sp. nov., isolated from the leaves on the Nejang mountain Korea, Republic of.</title>
        <authorList>
            <person name="Ho H."/>
            <person name="Lee Y.-J."/>
            <person name="Nurcahyanto D.-A."/>
            <person name="Kim S.-G."/>
        </authorList>
    </citation>
    <scope>NUCLEOTIDE SEQUENCE [LARGE SCALE GENOMIC DNA]</scope>
    <source>
        <strain evidence="4 5">PL0136</strain>
    </source>
</reference>
<dbReference type="GO" id="GO:0008714">
    <property type="term" value="F:AMP nucleosidase activity"/>
    <property type="evidence" value="ECO:0007669"/>
    <property type="project" value="UniProtKB-EC"/>
</dbReference>
<evidence type="ECO:0000256" key="2">
    <source>
        <dbReference type="ARBA" id="ARBA00006763"/>
    </source>
</evidence>